<reference evidence="1" key="2">
    <citation type="submission" date="2021-04" db="EMBL/GenBank/DDBJ databases">
        <authorList>
            <person name="Gilroy R."/>
        </authorList>
    </citation>
    <scope>NUCLEOTIDE SEQUENCE</scope>
    <source>
        <strain evidence="1">ChiGjej4B4-7305</strain>
    </source>
</reference>
<dbReference type="InterPro" id="IPR023214">
    <property type="entry name" value="HAD_sf"/>
</dbReference>
<dbReference type="CDD" id="cd01427">
    <property type="entry name" value="HAD_like"/>
    <property type="match status" value="1"/>
</dbReference>
<evidence type="ECO:0000313" key="2">
    <source>
        <dbReference type="Proteomes" id="UP000824037"/>
    </source>
</evidence>
<dbReference type="Proteomes" id="UP000824037">
    <property type="component" value="Unassembled WGS sequence"/>
</dbReference>
<dbReference type="Gene3D" id="3.40.50.1000">
    <property type="entry name" value="HAD superfamily/HAD-like"/>
    <property type="match status" value="1"/>
</dbReference>
<dbReference type="InterPro" id="IPR036412">
    <property type="entry name" value="HAD-like_sf"/>
</dbReference>
<dbReference type="SUPFAM" id="SSF56784">
    <property type="entry name" value="HAD-like"/>
    <property type="match status" value="1"/>
</dbReference>
<organism evidence="1 2">
    <name type="scientific">Candidatus Ruania gallistercoris</name>
    <dbReference type="NCBI Taxonomy" id="2838746"/>
    <lineage>
        <taxon>Bacteria</taxon>
        <taxon>Bacillati</taxon>
        <taxon>Actinomycetota</taxon>
        <taxon>Actinomycetes</taxon>
        <taxon>Micrococcales</taxon>
        <taxon>Ruaniaceae</taxon>
        <taxon>Ruania</taxon>
    </lineage>
</organism>
<gene>
    <name evidence="1" type="ORF">H9815_17805</name>
</gene>
<name>A0A9D2EHU1_9MICO</name>
<evidence type="ECO:0000313" key="1">
    <source>
        <dbReference type="EMBL" id="HIZ37635.1"/>
    </source>
</evidence>
<dbReference type="Pfam" id="PF00702">
    <property type="entry name" value="Hydrolase"/>
    <property type="match status" value="1"/>
</dbReference>
<dbReference type="AlphaFoldDB" id="A0A9D2EHU1"/>
<dbReference type="GO" id="GO:0016787">
    <property type="term" value="F:hydrolase activity"/>
    <property type="evidence" value="ECO:0007669"/>
    <property type="project" value="UniProtKB-KW"/>
</dbReference>
<comment type="caution">
    <text evidence="1">The sequence shown here is derived from an EMBL/GenBank/DDBJ whole genome shotgun (WGS) entry which is preliminary data.</text>
</comment>
<reference evidence="1" key="1">
    <citation type="journal article" date="2021" name="PeerJ">
        <title>Extensive microbial diversity within the chicken gut microbiome revealed by metagenomics and culture.</title>
        <authorList>
            <person name="Gilroy R."/>
            <person name="Ravi A."/>
            <person name="Getino M."/>
            <person name="Pursley I."/>
            <person name="Horton D.L."/>
            <person name="Alikhan N.F."/>
            <person name="Baker D."/>
            <person name="Gharbi K."/>
            <person name="Hall N."/>
            <person name="Watson M."/>
            <person name="Adriaenssens E.M."/>
            <person name="Foster-Nyarko E."/>
            <person name="Jarju S."/>
            <person name="Secka A."/>
            <person name="Antonio M."/>
            <person name="Oren A."/>
            <person name="Chaudhuri R.R."/>
            <person name="La Ragione R."/>
            <person name="Hildebrand F."/>
            <person name="Pallen M.J."/>
        </authorList>
    </citation>
    <scope>NUCLEOTIDE SEQUENCE</scope>
    <source>
        <strain evidence="1">ChiGjej4B4-7305</strain>
    </source>
</reference>
<proteinExistence type="predicted"/>
<dbReference type="EMBL" id="DXBY01000306">
    <property type="protein sequence ID" value="HIZ37635.1"/>
    <property type="molecule type" value="Genomic_DNA"/>
</dbReference>
<sequence length="230" mass="24217">MPSPDPSAVLVLDFDGTVCIGDDPVLFYADEVAKRHPAAAHVPGQVREFLAGERKITGAADGYHAVHRLSAAAGAEKDLLREAYLASRSRLDAGEGDTRPPHGLADALDDLRAAEVRLVLATNSPRIGIAKWLAGRDLDHRMDAVISDAGKPAGMPALLEQVATDAGLEVPAALGSIGDVWANDVGPAMARGGTGFFIDRFGTGQQPSSYTGTTFEDLLPALREWAVQAR</sequence>
<protein>
    <submittedName>
        <fullName evidence="1">HAD family hydrolase</fullName>
    </submittedName>
</protein>
<accession>A0A9D2EHU1</accession>
<keyword evidence="1" id="KW-0378">Hydrolase</keyword>